<feature type="transmembrane region" description="Helical" evidence="7">
    <location>
        <begin position="97"/>
        <end position="121"/>
    </location>
</feature>
<keyword evidence="4" id="KW-0732">Signal</keyword>
<evidence type="ECO:0000256" key="5">
    <source>
        <dbReference type="ARBA" id="ARBA00022989"/>
    </source>
</evidence>
<dbReference type="GO" id="GO:0016020">
    <property type="term" value="C:membrane"/>
    <property type="evidence" value="ECO:0007669"/>
    <property type="project" value="UniProtKB-SubCell"/>
</dbReference>
<feature type="domain" description="Solute-binding protein family 3/N-terminal" evidence="8">
    <location>
        <begin position="483"/>
        <end position="702"/>
    </location>
</feature>
<protein>
    <submittedName>
        <fullName evidence="10">Basic amino acid/polyamine antiporter, APA family</fullName>
    </submittedName>
</protein>
<dbReference type="PANTHER" id="PTHR11785:SF512">
    <property type="entry name" value="SOBREMESA, ISOFORM B"/>
    <property type="match status" value="1"/>
</dbReference>
<dbReference type="EMBL" id="FNHB01000002">
    <property type="protein sequence ID" value="SDM11964.1"/>
    <property type="molecule type" value="Genomic_DNA"/>
</dbReference>
<evidence type="ECO:0000256" key="1">
    <source>
        <dbReference type="ARBA" id="ARBA00004141"/>
    </source>
</evidence>
<dbReference type="Proteomes" id="UP000214880">
    <property type="component" value="Unassembled WGS sequence"/>
</dbReference>
<dbReference type="InterPro" id="IPR001638">
    <property type="entry name" value="Solute-binding_3/MltF_N"/>
</dbReference>
<evidence type="ECO:0000256" key="6">
    <source>
        <dbReference type="ARBA" id="ARBA00023136"/>
    </source>
</evidence>
<reference evidence="10 11" key="1">
    <citation type="submission" date="2016-10" db="EMBL/GenBank/DDBJ databases">
        <authorList>
            <person name="de Groot N.N."/>
        </authorList>
    </citation>
    <scope>NUCLEOTIDE SEQUENCE [LARGE SCALE GENOMIC DNA]</scope>
    <source>
        <strain evidence="10 11">DSM 1736</strain>
    </source>
</reference>
<dbReference type="InterPro" id="IPR050598">
    <property type="entry name" value="AminoAcid_Transporter"/>
</dbReference>
<dbReference type="SUPFAM" id="SSF53850">
    <property type="entry name" value="Periplasmic binding protein-like II"/>
    <property type="match status" value="1"/>
</dbReference>
<feature type="transmembrane region" description="Helical" evidence="7">
    <location>
        <begin position="459"/>
        <end position="477"/>
    </location>
</feature>
<evidence type="ECO:0000256" key="3">
    <source>
        <dbReference type="ARBA" id="ARBA00022692"/>
    </source>
</evidence>
<gene>
    <name evidence="10" type="ORF">SAMN04488502_102224</name>
</gene>
<feature type="domain" description="Ionotropic glutamate receptor C-terminal" evidence="9">
    <location>
        <begin position="486"/>
        <end position="701"/>
    </location>
</feature>
<feature type="transmembrane region" description="Helical" evidence="7">
    <location>
        <begin position="395"/>
        <end position="415"/>
    </location>
</feature>
<feature type="transmembrane region" description="Helical" evidence="7">
    <location>
        <begin position="366"/>
        <end position="383"/>
    </location>
</feature>
<feature type="transmembrane region" description="Helical" evidence="7">
    <location>
        <begin position="280"/>
        <end position="305"/>
    </location>
</feature>
<feature type="transmembrane region" description="Helical" evidence="7">
    <location>
        <begin position="337"/>
        <end position="354"/>
    </location>
</feature>
<dbReference type="Gene3D" id="1.20.1740.10">
    <property type="entry name" value="Amino acid/polyamine transporter I"/>
    <property type="match status" value="1"/>
</dbReference>
<keyword evidence="6 7" id="KW-0472">Membrane</keyword>
<feature type="transmembrane region" description="Helical" evidence="7">
    <location>
        <begin position="133"/>
        <end position="152"/>
    </location>
</feature>
<name>A0A1G9QLQ9_9FIRM</name>
<dbReference type="GO" id="GO:0015276">
    <property type="term" value="F:ligand-gated monoatomic ion channel activity"/>
    <property type="evidence" value="ECO:0007669"/>
    <property type="project" value="InterPro"/>
</dbReference>
<dbReference type="STRING" id="146817.SAMN04488502_102224"/>
<dbReference type="GO" id="GO:0015179">
    <property type="term" value="F:L-amino acid transmembrane transporter activity"/>
    <property type="evidence" value="ECO:0007669"/>
    <property type="project" value="TreeGrafter"/>
</dbReference>
<evidence type="ECO:0000256" key="7">
    <source>
        <dbReference type="SAM" id="Phobius"/>
    </source>
</evidence>
<dbReference type="CDD" id="cd13530">
    <property type="entry name" value="PBP2_peptides_like"/>
    <property type="match status" value="1"/>
</dbReference>
<evidence type="ECO:0000256" key="4">
    <source>
        <dbReference type="ARBA" id="ARBA00022729"/>
    </source>
</evidence>
<proteinExistence type="inferred from homology"/>
<dbReference type="InterPro" id="IPR018313">
    <property type="entry name" value="SBP_3_CS"/>
</dbReference>
<dbReference type="PROSITE" id="PS01039">
    <property type="entry name" value="SBP_BACTERIAL_3"/>
    <property type="match status" value="1"/>
</dbReference>
<feature type="transmembrane region" description="Helical" evidence="7">
    <location>
        <begin position="421"/>
        <end position="439"/>
    </location>
</feature>
<comment type="similarity">
    <text evidence="2">Belongs to the bacterial solute-binding protein 3 family.</text>
</comment>
<evidence type="ECO:0000313" key="10">
    <source>
        <dbReference type="EMBL" id="SDM11964.1"/>
    </source>
</evidence>
<dbReference type="AlphaFoldDB" id="A0A1G9QLQ9"/>
<feature type="transmembrane region" description="Helical" evidence="7">
    <location>
        <begin position="20"/>
        <end position="38"/>
    </location>
</feature>
<feature type="transmembrane region" description="Helical" evidence="7">
    <location>
        <begin position="50"/>
        <end position="76"/>
    </location>
</feature>
<dbReference type="PANTHER" id="PTHR11785">
    <property type="entry name" value="AMINO ACID TRANSPORTER"/>
    <property type="match status" value="1"/>
</dbReference>
<keyword evidence="3 7" id="KW-0812">Transmembrane</keyword>
<comment type="subcellular location">
    <subcellularLocation>
        <location evidence="1">Membrane</location>
        <topology evidence="1">Multi-pass membrane protein</topology>
    </subcellularLocation>
</comment>
<accession>A0A1G9QLQ9</accession>
<dbReference type="InterPro" id="IPR002293">
    <property type="entry name" value="AA/rel_permease1"/>
</dbReference>
<dbReference type="Pfam" id="PF13520">
    <property type="entry name" value="AA_permease_2"/>
    <property type="match status" value="1"/>
</dbReference>
<evidence type="ECO:0000256" key="2">
    <source>
        <dbReference type="ARBA" id="ARBA00010333"/>
    </source>
</evidence>
<feature type="transmembrane region" description="Helical" evidence="7">
    <location>
        <begin position="201"/>
        <end position="225"/>
    </location>
</feature>
<feature type="transmembrane region" description="Helical" evidence="7">
    <location>
        <begin position="159"/>
        <end position="181"/>
    </location>
</feature>
<dbReference type="InterPro" id="IPR001320">
    <property type="entry name" value="Iontro_rcpt_C"/>
</dbReference>
<dbReference type="Pfam" id="PF00497">
    <property type="entry name" value="SBP_bac_3"/>
    <property type="match status" value="1"/>
</dbReference>
<evidence type="ECO:0000259" key="9">
    <source>
        <dbReference type="SMART" id="SM00079"/>
    </source>
</evidence>
<feature type="transmembrane region" description="Helical" evidence="7">
    <location>
        <begin position="237"/>
        <end position="260"/>
    </location>
</feature>
<dbReference type="Gene3D" id="3.40.190.10">
    <property type="entry name" value="Periplasmic binding protein-like II"/>
    <property type="match status" value="2"/>
</dbReference>
<dbReference type="RefSeq" id="WP_092070549.1">
    <property type="nucleotide sequence ID" value="NZ_FNHB01000002.1"/>
</dbReference>
<dbReference type="SMART" id="SM00062">
    <property type="entry name" value="PBPb"/>
    <property type="match status" value="1"/>
</dbReference>
<sequence>MNKLDNPDSPENGLRADLGLISALSLVVGMVLGAGAFMKPPAVLAAAGDFNLALAAWVIGGLFSITGGLTLCELGVMFPRTGGIFVYLEEIYGPKVAFLYGWMISIIFGPALVGALTGYFSSVFCLLFDIPDSYTGVVGAGALGFIAFINSIGVKEAGYLQTAATFCKLLPIGLLAGFGLWKGNGQVALFGASGGGIETTAPFAVAILATLFAYDGWAQVASVAGEIKNPSKVLPKAIIGGISFLIVVYLCINIALFKIFPVSEMVALGHDTSSIAAQRLFGLMGGNLIAVGIMISILGGLNGYVMTLSRTVYIMGTRGQIFCSSVLSKIDKDSSSPVNAILMLVIAAFVYYRLLDADKLSDIAMFSVWLFYLLAFIAVIVARKTHPDMPRPYRVIFFPVVPLIAIGGAIYVIYGMLSHDFFNGITSIGLTLAGLPLYYYLNRSDKNINLFARLKTKYIVGLCSLLVMGLLTIFVQVTDNREEIHVGIVPQFAPFAYEDPTGKLSGFDIELINAVADKAGLKVNYRMISLEYIFEAVNREYVDIAICSLSDTPERQKTVNFTRPYIEKGGLALLSRQGAAVRDVKDLAGKTVGVPQGSTGEDYIRNSSSVKVQSFQSNLDMVHAFNQGWIDAIVFDKLILEYFVAQKTIVHPVSMKIIRQEDYAIAFSNKNKELGERLNKIVADMKKNGELEALYQKWFNAEAGE</sequence>
<keyword evidence="5 7" id="KW-1133">Transmembrane helix</keyword>
<keyword evidence="11" id="KW-1185">Reference proteome</keyword>
<evidence type="ECO:0000259" key="8">
    <source>
        <dbReference type="SMART" id="SM00062"/>
    </source>
</evidence>
<dbReference type="SMART" id="SM00079">
    <property type="entry name" value="PBPe"/>
    <property type="match status" value="1"/>
</dbReference>
<dbReference type="OrthoDB" id="3181223at2"/>
<organism evidence="10 11">
    <name type="scientific">Dendrosporobacter quercicolus</name>
    <dbReference type="NCBI Taxonomy" id="146817"/>
    <lineage>
        <taxon>Bacteria</taxon>
        <taxon>Bacillati</taxon>
        <taxon>Bacillota</taxon>
        <taxon>Negativicutes</taxon>
        <taxon>Selenomonadales</taxon>
        <taxon>Sporomusaceae</taxon>
        <taxon>Dendrosporobacter</taxon>
    </lineage>
</organism>
<evidence type="ECO:0000313" key="11">
    <source>
        <dbReference type="Proteomes" id="UP000214880"/>
    </source>
</evidence>